<accession>A0A938Y047</accession>
<dbReference type="RefSeq" id="WP_204518675.1">
    <property type="nucleotide sequence ID" value="NZ_BAABIN010000005.1"/>
</dbReference>
<dbReference type="AlphaFoldDB" id="A0A938Y047"/>
<evidence type="ECO:0000313" key="1">
    <source>
        <dbReference type="EMBL" id="MBM7590936.1"/>
    </source>
</evidence>
<dbReference type="InterPro" id="IPR036491">
    <property type="entry name" value="YugN-like_sf"/>
</dbReference>
<evidence type="ECO:0000313" key="2">
    <source>
        <dbReference type="Proteomes" id="UP000717624"/>
    </source>
</evidence>
<keyword evidence="2" id="KW-1185">Reference proteome</keyword>
<sequence>MQLRNKALSGVVQPLTYVDRMMRQQGFQLTWADGIPSYGMRIYDSATNTSYFLRMCIHYTRHVNRNGEQIVKLGAPSLEANVSANKRQIERSAIPLPIRQAVEHKLAEVADYLR</sequence>
<dbReference type="SUPFAM" id="SSF160755">
    <property type="entry name" value="YugN-like"/>
    <property type="match status" value="1"/>
</dbReference>
<protein>
    <submittedName>
        <fullName evidence="1">Uncharacterized protein</fullName>
    </submittedName>
</protein>
<dbReference type="Gene3D" id="3.30.310.100">
    <property type="entry name" value="YugN-like"/>
    <property type="match status" value="1"/>
</dbReference>
<dbReference type="Proteomes" id="UP000717624">
    <property type="component" value="Unassembled WGS sequence"/>
</dbReference>
<dbReference type="EMBL" id="JAFBEB010000008">
    <property type="protein sequence ID" value="MBM7590936.1"/>
    <property type="molecule type" value="Genomic_DNA"/>
</dbReference>
<comment type="caution">
    <text evidence="1">The sequence shown here is derived from an EMBL/GenBank/DDBJ whole genome shotgun (WGS) entry which is preliminary data.</text>
</comment>
<organism evidence="1 2">
    <name type="scientific">Brevibacillus fulvus</name>
    <dbReference type="NCBI Taxonomy" id="1125967"/>
    <lineage>
        <taxon>Bacteria</taxon>
        <taxon>Bacillati</taxon>
        <taxon>Bacillota</taxon>
        <taxon>Bacilli</taxon>
        <taxon>Bacillales</taxon>
        <taxon>Paenibacillaceae</taxon>
        <taxon>Brevibacillus</taxon>
    </lineage>
</organism>
<name>A0A938Y047_9BACL</name>
<reference evidence="1" key="1">
    <citation type="submission" date="2021-01" db="EMBL/GenBank/DDBJ databases">
        <title>Genomic Encyclopedia of Type Strains, Phase IV (KMG-IV): sequencing the most valuable type-strain genomes for metagenomic binning, comparative biology and taxonomic classification.</title>
        <authorList>
            <person name="Goeker M."/>
        </authorList>
    </citation>
    <scope>NUCLEOTIDE SEQUENCE</scope>
    <source>
        <strain evidence="1">DSM 25523</strain>
    </source>
</reference>
<proteinExistence type="predicted"/>
<gene>
    <name evidence="1" type="ORF">JOD01_002548</name>
</gene>